<dbReference type="PANTHER" id="PTHR37817">
    <property type="entry name" value="N-ACETYLTRANSFERASE EIS"/>
    <property type="match status" value="1"/>
</dbReference>
<feature type="domain" description="N-acetyltransferase" evidence="1">
    <location>
        <begin position="1"/>
        <end position="144"/>
    </location>
</feature>
<dbReference type="InterPro" id="IPR051554">
    <property type="entry name" value="Acetyltransferase_Eis"/>
</dbReference>
<dbReference type="PROSITE" id="PS51186">
    <property type="entry name" value="GNAT"/>
    <property type="match status" value="1"/>
</dbReference>
<dbReference type="Pfam" id="PF13530">
    <property type="entry name" value="SCP2_2"/>
    <property type="match status" value="1"/>
</dbReference>
<evidence type="ECO:0000313" key="3">
    <source>
        <dbReference type="Proteomes" id="UP000782705"/>
    </source>
</evidence>
<reference evidence="2 3" key="1">
    <citation type="submission" date="2016-06" db="EMBL/GenBank/DDBJ databases">
        <title>Four novel species of enterococci isolated from chicken manure.</title>
        <authorList>
            <person name="Van Tyne D."/>
        </authorList>
    </citation>
    <scope>NUCLEOTIDE SEQUENCE [LARGE SCALE GENOMIC DNA]</scope>
    <source>
        <strain evidence="2 3">CU12B</strain>
    </source>
</reference>
<keyword evidence="3" id="KW-1185">Reference proteome</keyword>
<protein>
    <recommendedName>
        <fullName evidence="1">N-acetyltransferase domain-containing protein</fullName>
    </recommendedName>
</protein>
<dbReference type="Pfam" id="PF17668">
    <property type="entry name" value="Acetyltransf_17"/>
    <property type="match status" value="1"/>
</dbReference>
<dbReference type="Gene3D" id="3.40.630.30">
    <property type="match status" value="2"/>
</dbReference>
<organism evidence="2 3">
    <name type="scientific">Candidatus Enterococcus willemsii</name>
    <dbReference type="NCBI Taxonomy" id="1857215"/>
    <lineage>
        <taxon>Bacteria</taxon>
        <taxon>Bacillati</taxon>
        <taxon>Bacillota</taxon>
        <taxon>Bacilli</taxon>
        <taxon>Lactobacillales</taxon>
        <taxon>Enterococcaceae</taxon>
        <taxon>Enterococcus</taxon>
    </lineage>
</organism>
<dbReference type="Proteomes" id="UP000782705">
    <property type="component" value="Unassembled WGS sequence"/>
</dbReference>
<name>A0ABQ6YYX7_9ENTE</name>
<evidence type="ECO:0000313" key="2">
    <source>
        <dbReference type="EMBL" id="KAF1303472.1"/>
    </source>
</evidence>
<gene>
    <name evidence="2" type="ORF">BAU17_12240</name>
</gene>
<comment type="caution">
    <text evidence="2">The sequence shown here is derived from an EMBL/GenBank/DDBJ whole genome shotgun (WGS) entry which is preliminary data.</text>
</comment>
<dbReference type="SUPFAM" id="SSF55729">
    <property type="entry name" value="Acyl-CoA N-acyltransferases (Nat)"/>
    <property type="match status" value="1"/>
</dbReference>
<dbReference type="InterPro" id="IPR041380">
    <property type="entry name" value="Acetyltransf_17"/>
</dbReference>
<dbReference type="InterPro" id="IPR036527">
    <property type="entry name" value="SCP2_sterol-bd_dom_sf"/>
</dbReference>
<dbReference type="RefSeq" id="WP_161902199.1">
    <property type="nucleotide sequence ID" value="NZ_MAEL01000040.1"/>
</dbReference>
<dbReference type="EMBL" id="MAEL01000040">
    <property type="protein sequence ID" value="KAF1303472.1"/>
    <property type="molecule type" value="Genomic_DNA"/>
</dbReference>
<proteinExistence type="predicted"/>
<dbReference type="PANTHER" id="PTHR37817:SF1">
    <property type="entry name" value="N-ACETYLTRANSFERASE EIS"/>
    <property type="match status" value="1"/>
</dbReference>
<dbReference type="SUPFAM" id="SSF55718">
    <property type="entry name" value="SCP-like"/>
    <property type="match status" value="1"/>
</dbReference>
<dbReference type="InterPro" id="IPR025559">
    <property type="entry name" value="Eis_dom"/>
</dbReference>
<dbReference type="InterPro" id="IPR000182">
    <property type="entry name" value="GNAT_dom"/>
</dbReference>
<accession>A0ABQ6YYX7</accession>
<dbReference type="Gene3D" id="3.30.1050.10">
    <property type="entry name" value="SCP2 sterol-binding domain"/>
    <property type="match status" value="1"/>
</dbReference>
<dbReference type="InterPro" id="IPR016181">
    <property type="entry name" value="Acyl_CoA_acyltransferase"/>
</dbReference>
<dbReference type="Pfam" id="PF13527">
    <property type="entry name" value="Acetyltransf_9"/>
    <property type="match status" value="1"/>
</dbReference>
<sequence length="385" mass="45419">MKTQEEKFEDIYQLTHYAFQFEQSEAYRNRLQYIVDHSKHYASYDGENLASQIIATPLKVQFFNQTFDMTGIGFVASDPCYRGGGRIDQLMTQIIQDAKEKDVLFSYLAPFSYPFYRRYGYELIFERIAYKMPSSEWPDSKRVAGYVRRLDWTQAKPELQAIYTASKENKHGGLLREDWWYDYKFSIQRPYYFAVYYNEKNEAEGYLVYQIKDGIFNCAEWVCLTGNAYKSLNRYIATHKESVREIHYEQGYNKSNSFFMQERPIASATIRPEMMVRIIDIKKFLTIFDFSNLSQSFAIVIEEDSYAPWNTGIYEVHADTQKISKVEKTTLPTLTLTVQRFTQLFLGYKTLTELAFYDFVKVEEELIAVIEAVMPTQTPVLEDYF</sequence>
<evidence type="ECO:0000259" key="1">
    <source>
        <dbReference type="PROSITE" id="PS51186"/>
    </source>
</evidence>